<accession>A0A382KW15</accession>
<evidence type="ECO:0000313" key="1">
    <source>
        <dbReference type="EMBL" id="SVC28828.1"/>
    </source>
</evidence>
<dbReference type="AlphaFoldDB" id="A0A382KW15"/>
<reference evidence="1" key="1">
    <citation type="submission" date="2018-05" db="EMBL/GenBank/DDBJ databases">
        <authorList>
            <person name="Lanie J.A."/>
            <person name="Ng W.-L."/>
            <person name="Kazmierczak K.M."/>
            <person name="Andrzejewski T.M."/>
            <person name="Davidsen T.M."/>
            <person name="Wayne K.J."/>
            <person name="Tettelin H."/>
            <person name="Glass J.I."/>
            <person name="Rusch D."/>
            <person name="Podicherti R."/>
            <person name="Tsui H.-C.T."/>
            <person name="Winkler M.E."/>
        </authorList>
    </citation>
    <scope>NUCLEOTIDE SEQUENCE</scope>
</reference>
<sequence>MPVIPQSTGVHARSRRRLSASSLVTWERCKRDWFLTRRLGIRVATHPEMLLGHIVEEAVTSIWMERPHPTDGMAKCAATWAPGHAGETMDVDSLETLNDWLRSLMRP</sequence>
<gene>
    <name evidence="1" type="ORF">METZ01_LOCUS281682</name>
</gene>
<feature type="non-terminal residue" evidence="1">
    <location>
        <position position="107"/>
    </location>
</feature>
<evidence type="ECO:0008006" key="2">
    <source>
        <dbReference type="Google" id="ProtNLM"/>
    </source>
</evidence>
<organism evidence="1">
    <name type="scientific">marine metagenome</name>
    <dbReference type="NCBI Taxonomy" id="408172"/>
    <lineage>
        <taxon>unclassified sequences</taxon>
        <taxon>metagenomes</taxon>
        <taxon>ecological metagenomes</taxon>
    </lineage>
</organism>
<protein>
    <recommendedName>
        <fullName evidence="2">PD-(D/E)XK endonuclease-like domain-containing protein</fullName>
    </recommendedName>
</protein>
<name>A0A382KW15_9ZZZZ</name>
<proteinExistence type="predicted"/>
<dbReference type="EMBL" id="UINC01083277">
    <property type="protein sequence ID" value="SVC28828.1"/>
    <property type="molecule type" value="Genomic_DNA"/>
</dbReference>